<dbReference type="PANTHER" id="PTHR21646:SF95">
    <property type="entry name" value="UBIQUITIN CARBOXYL-TERMINAL HYDROLASE 4-RELATED"/>
    <property type="match status" value="1"/>
</dbReference>
<feature type="compositionally biased region" description="Gly residues" evidence="9">
    <location>
        <begin position="49"/>
        <end position="63"/>
    </location>
</feature>
<feature type="coiled-coil region" evidence="8">
    <location>
        <begin position="141"/>
        <end position="171"/>
    </location>
</feature>
<dbReference type="InterPro" id="IPR036873">
    <property type="entry name" value="Rhodanese-like_dom_sf"/>
</dbReference>
<keyword evidence="8" id="KW-0175">Coiled coil</keyword>
<feature type="compositionally biased region" description="Pro residues" evidence="9">
    <location>
        <begin position="728"/>
        <end position="741"/>
    </location>
</feature>
<feature type="region of interest" description="Disordered" evidence="9">
    <location>
        <begin position="45"/>
        <end position="64"/>
    </location>
</feature>
<organism evidence="12 14">
    <name type="scientific">Orbilia oligospora</name>
    <name type="common">Nematode-trapping fungus</name>
    <name type="synonym">Arthrobotrys oligospora</name>
    <dbReference type="NCBI Taxonomy" id="2813651"/>
    <lineage>
        <taxon>Eukaryota</taxon>
        <taxon>Fungi</taxon>
        <taxon>Dikarya</taxon>
        <taxon>Ascomycota</taxon>
        <taxon>Pezizomycotina</taxon>
        <taxon>Orbiliomycetes</taxon>
        <taxon>Orbiliales</taxon>
        <taxon>Orbiliaceae</taxon>
        <taxon>Orbilia</taxon>
    </lineage>
</organism>
<accession>A0A7C8JKX9</accession>
<evidence type="ECO:0000256" key="2">
    <source>
        <dbReference type="ARBA" id="ARBA00009085"/>
    </source>
</evidence>
<dbReference type="InterPro" id="IPR018200">
    <property type="entry name" value="USP_CS"/>
</dbReference>
<feature type="domain" description="Rhodanese" evidence="10">
    <location>
        <begin position="419"/>
        <end position="550"/>
    </location>
</feature>
<feature type="region of interest" description="Disordered" evidence="9">
    <location>
        <begin position="768"/>
        <end position="806"/>
    </location>
</feature>
<evidence type="ECO:0000256" key="9">
    <source>
        <dbReference type="SAM" id="MobiDB-lite"/>
    </source>
</evidence>
<evidence type="ECO:0000259" key="11">
    <source>
        <dbReference type="PROSITE" id="PS50235"/>
    </source>
</evidence>
<dbReference type="PROSITE" id="PS00972">
    <property type="entry name" value="USP_1"/>
    <property type="match status" value="1"/>
</dbReference>
<keyword evidence="4 12" id="KW-0645">Protease</keyword>
<proteinExistence type="inferred from homology"/>
<dbReference type="Proteomes" id="UP000480548">
    <property type="component" value="Unassembled WGS sequence"/>
</dbReference>
<evidence type="ECO:0000259" key="10">
    <source>
        <dbReference type="PROSITE" id="PS50206"/>
    </source>
</evidence>
<sequence length="1191" mass="131062">MPTAVPSPFPSFSSTIIAGATATTTTSSSPQGSYKGSVTSADTSMTSIGSGGAGGSGSNGGASGKRVLKHLDELKLKIDAEKPKPSLSIGALLMLAQRRFKAALMNIEFQRLDLAYVDFNVSMDILINVIPHHREFPTWINRNLNNNVTEFKALKQDMKKHLDRMDNIKRIISEDNIKNNTQPPVENNIPSSPPLRIATATKDSPPTQDAAGAAAAVGTGAAMASNGQPAAISMKQPPPRPAKPKDLQNYHHDARKSTDRPPSRGLPTITTTATSVPRSSHDLLKERFEKLRDSANGPPSSHSRISIADPAGMRRRLPSIPSMPSVSTDESSLPRPPSPTYSPVRQYPDGSSYFPVPGDSQARPLVRAASNTSLDGYARPSSTASAPVPLPSTTPTPMPPNNTGDTTISAERLSEWLVSHNSVLVIDVRERTEFDEGHIFARDIVCIEPTALRDNMSADQLEDALSISPDKEQVMFKRRDQYDFVVYHDQSSSALTTYQRGADKQLPQRALKVLFQAIYELAYDKRLKNPPKLLVGGIHAWSEFNGPTSLVQTTQSTHKSSLVRAGAKTSTTSQSSIAARRKDKNRITLLGQVLPDGKRSELSDAQPINQQEEAEWIARLRRENTTISVKRPTGLDTTDPKSHNRAASLVSMDFERSPDIEEFFQRFPALGQNHMDLPAPPAKVPLSPPIEGASQQAAAYPVLPPLGSANRPSTSPAPSIHEEQQNHMPPPTRAPPPPPIPLKESLDTNLARRNTIIDHVFHGFTDVQNPSFHPVTPSSPSRPPPAVPKKSYSGVSEHHQPQAPALDSISVPFITPAGPTGFGTTGLKNLGNTCYMNSIIQCMSGTVPLARYFLSGFYKGHLNRENRLGSRGIFAEAFANLNRNLWEETYAFVSPVTIKDISGRLNSQFRGKDQQDAQEYLEFFLDYLHEDLNANAGKPRLRELTDDEEKRREELPVQLASYYEWERYVHTNLSMIVKWFQGQFRSRLKCLKCGHTSTTYSPFMYLSLPIPAKAGPNGCTLKDCMDEFTKEEILDGDDAWHCPVCKKPRKASKQLSISRMPVVLIIHLKRFSNHGMWRDKVNTLVNFGKSVDLTRYVPPPLDPKDVPGGMGLPMGSEVTPPFYYSLYAVTNHYGSLTSGHYTAFVRVGGGTGGREGGVWHKFDDTKATKVETDDVVNRNAYILFWVRNGVM</sequence>
<dbReference type="SUPFAM" id="SSF52821">
    <property type="entry name" value="Rhodanese/Cell cycle control phosphatase"/>
    <property type="match status" value="1"/>
</dbReference>
<name>A0A7C8JKX9_ORBOL</name>
<reference evidence="14 15" key="1">
    <citation type="submission" date="2019-06" db="EMBL/GenBank/DDBJ databases">
        <authorList>
            <person name="Palmer J.M."/>
        </authorList>
    </citation>
    <scope>NUCLEOTIDE SEQUENCE [LARGE SCALE GENOMIC DNA]</scope>
    <source>
        <strain evidence="12 14">TWF102</strain>
        <strain evidence="13 15">TWF703</strain>
    </source>
</reference>
<feature type="region of interest" description="Disordered" evidence="9">
    <location>
        <begin position="373"/>
        <end position="401"/>
    </location>
</feature>
<dbReference type="InterPro" id="IPR038765">
    <property type="entry name" value="Papain-like_cys_pep_sf"/>
</dbReference>
<evidence type="ECO:0000256" key="3">
    <source>
        <dbReference type="ARBA" id="ARBA00012759"/>
    </source>
</evidence>
<dbReference type="Gene3D" id="3.90.70.10">
    <property type="entry name" value="Cysteine proteinases"/>
    <property type="match status" value="1"/>
</dbReference>
<dbReference type="GO" id="GO:0006508">
    <property type="term" value="P:proteolysis"/>
    <property type="evidence" value="ECO:0007669"/>
    <property type="project" value="UniProtKB-KW"/>
</dbReference>
<dbReference type="GO" id="GO:0016579">
    <property type="term" value="P:protein deubiquitination"/>
    <property type="evidence" value="ECO:0007669"/>
    <property type="project" value="InterPro"/>
</dbReference>
<dbReference type="Pfam" id="PF00443">
    <property type="entry name" value="UCH"/>
    <property type="match status" value="1"/>
</dbReference>
<gene>
    <name evidence="12" type="primary">DOA4</name>
    <name evidence="12" type="ORF">TWF102_007132</name>
    <name evidence="13" type="ORF">TWF703_003208</name>
</gene>
<dbReference type="Proteomes" id="UP000475325">
    <property type="component" value="Unassembled WGS sequence"/>
</dbReference>
<comment type="catalytic activity">
    <reaction evidence="1">
        <text>Thiol-dependent hydrolysis of ester, thioester, amide, peptide and isopeptide bonds formed by the C-terminal Gly of ubiquitin (a 76-residue protein attached to proteins as an intracellular targeting signal).</text>
        <dbReference type="EC" id="3.4.19.12"/>
    </reaction>
</comment>
<dbReference type="InterPro" id="IPR001763">
    <property type="entry name" value="Rhodanese-like_dom"/>
</dbReference>
<keyword evidence="6" id="KW-0378">Hydrolase</keyword>
<feature type="compositionally biased region" description="Polar residues" evidence="9">
    <location>
        <begin position="178"/>
        <end position="190"/>
    </location>
</feature>
<dbReference type="InterPro" id="IPR001394">
    <property type="entry name" value="Peptidase_C19_UCH"/>
</dbReference>
<dbReference type="EMBL" id="WIQZ01000017">
    <property type="protein sequence ID" value="KAF3140335.1"/>
    <property type="molecule type" value="Genomic_DNA"/>
</dbReference>
<evidence type="ECO:0000313" key="15">
    <source>
        <dbReference type="Proteomes" id="UP000480548"/>
    </source>
</evidence>
<evidence type="ECO:0000256" key="8">
    <source>
        <dbReference type="SAM" id="Coils"/>
    </source>
</evidence>
<feature type="region of interest" description="Disordered" evidence="9">
    <location>
        <begin position="703"/>
        <end position="745"/>
    </location>
</feature>
<dbReference type="PROSITE" id="PS50206">
    <property type="entry name" value="RHODANESE_3"/>
    <property type="match status" value="1"/>
</dbReference>
<keyword evidence="7" id="KW-0788">Thiol protease</keyword>
<feature type="domain" description="USP" evidence="11">
    <location>
        <begin position="825"/>
        <end position="1188"/>
    </location>
</feature>
<feature type="compositionally biased region" description="Polar residues" evidence="9">
    <location>
        <begin position="268"/>
        <end position="278"/>
    </location>
</feature>
<evidence type="ECO:0000256" key="5">
    <source>
        <dbReference type="ARBA" id="ARBA00022786"/>
    </source>
</evidence>
<comment type="caution">
    <text evidence="12">The sequence shown here is derived from an EMBL/GenBank/DDBJ whole genome shotgun (WGS) entry which is preliminary data.</text>
</comment>
<protein>
    <recommendedName>
        <fullName evidence="3">ubiquitinyl hydrolase 1</fullName>
        <ecNumber evidence="3">3.4.19.12</ecNumber>
    </recommendedName>
</protein>
<evidence type="ECO:0000256" key="7">
    <source>
        <dbReference type="ARBA" id="ARBA00022807"/>
    </source>
</evidence>
<evidence type="ECO:0000313" key="12">
    <source>
        <dbReference type="EMBL" id="KAF3111468.1"/>
    </source>
</evidence>
<dbReference type="SMART" id="SM00450">
    <property type="entry name" value="RHOD"/>
    <property type="match status" value="1"/>
</dbReference>
<dbReference type="Gene3D" id="3.40.250.10">
    <property type="entry name" value="Rhodanese-like domain"/>
    <property type="match status" value="1"/>
</dbReference>
<dbReference type="EMBL" id="WIQW01000004">
    <property type="protein sequence ID" value="KAF3111468.1"/>
    <property type="molecule type" value="Genomic_DNA"/>
</dbReference>
<feature type="compositionally biased region" description="Basic and acidic residues" evidence="9">
    <location>
        <begin position="279"/>
        <end position="293"/>
    </location>
</feature>
<dbReference type="CDD" id="cd02674">
    <property type="entry name" value="Peptidase_C19R"/>
    <property type="match status" value="1"/>
</dbReference>
<evidence type="ECO:0000313" key="14">
    <source>
        <dbReference type="Proteomes" id="UP000475325"/>
    </source>
</evidence>
<dbReference type="SUPFAM" id="SSF54001">
    <property type="entry name" value="Cysteine proteinases"/>
    <property type="match status" value="1"/>
</dbReference>
<dbReference type="PROSITE" id="PS50235">
    <property type="entry name" value="USP_3"/>
    <property type="match status" value="1"/>
</dbReference>
<dbReference type="InterPro" id="IPR050185">
    <property type="entry name" value="Ub_carboxyl-term_hydrolase"/>
</dbReference>
<feature type="compositionally biased region" description="Basic and acidic residues" evidence="9">
    <location>
        <begin position="243"/>
        <end position="262"/>
    </location>
</feature>
<feature type="compositionally biased region" description="Polar residues" evidence="9">
    <location>
        <begin position="322"/>
        <end position="331"/>
    </location>
</feature>
<dbReference type="Pfam" id="PF00581">
    <property type="entry name" value="Rhodanese"/>
    <property type="match status" value="1"/>
</dbReference>
<dbReference type="GO" id="GO:0004843">
    <property type="term" value="F:cysteine-type deubiquitinase activity"/>
    <property type="evidence" value="ECO:0007669"/>
    <property type="project" value="UniProtKB-EC"/>
</dbReference>
<evidence type="ECO:0000256" key="4">
    <source>
        <dbReference type="ARBA" id="ARBA00022670"/>
    </source>
</evidence>
<dbReference type="EC" id="3.4.19.12" evidence="3"/>
<dbReference type="AlphaFoldDB" id="A0A7C8JKX9"/>
<feature type="compositionally biased region" description="Low complexity" evidence="9">
    <location>
        <begin position="210"/>
        <end position="224"/>
    </location>
</feature>
<feature type="region of interest" description="Disordered" evidence="9">
    <location>
        <begin position="174"/>
        <end position="361"/>
    </location>
</feature>
<dbReference type="InterPro" id="IPR028889">
    <property type="entry name" value="USP"/>
</dbReference>
<evidence type="ECO:0000256" key="6">
    <source>
        <dbReference type="ARBA" id="ARBA00022801"/>
    </source>
</evidence>
<evidence type="ECO:0000256" key="1">
    <source>
        <dbReference type="ARBA" id="ARBA00000707"/>
    </source>
</evidence>
<feature type="compositionally biased region" description="Pro residues" evidence="9">
    <location>
        <begin position="388"/>
        <end position="400"/>
    </location>
</feature>
<comment type="similarity">
    <text evidence="2">Belongs to the peptidase C19 family.</text>
</comment>
<dbReference type="PROSITE" id="PS00973">
    <property type="entry name" value="USP_2"/>
    <property type="match status" value="1"/>
</dbReference>
<keyword evidence="5" id="KW-0833">Ubl conjugation pathway</keyword>
<dbReference type="PANTHER" id="PTHR21646">
    <property type="entry name" value="UBIQUITIN CARBOXYL-TERMINAL HYDROLASE"/>
    <property type="match status" value="1"/>
</dbReference>
<evidence type="ECO:0000313" key="13">
    <source>
        <dbReference type="EMBL" id="KAF3140335.1"/>
    </source>
</evidence>